<dbReference type="InterPro" id="IPR043972">
    <property type="entry name" value="FUZ/MON1/HPS1_longin_1"/>
</dbReference>
<dbReference type="InterPro" id="IPR004353">
    <property type="entry name" value="Mon1"/>
</dbReference>
<evidence type="ECO:0000259" key="3">
    <source>
        <dbReference type="Pfam" id="PF19036"/>
    </source>
</evidence>
<evidence type="ECO:0000256" key="1">
    <source>
        <dbReference type="ARBA" id="ARBA00008968"/>
    </source>
</evidence>
<reference evidence="6" key="1">
    <citation type="journal article" date="2021" name="Mol. Ecol. Resour.">
        <title>Apolygus lucorum genome provides insights into omnivorousness and mesophyll feeding.</title>
        <authorList>
            <person name="Liu Y."/>
            <person name="Liu H."/>
            <person name="Wang H."/>
            <person name="Huang T."/>
            <person name="Liu B."/>
            <person name="Yang B."/>
            <person name="Yin L."/>
            <person name="Li B."/>
            <person name="Zhang Y."/>
            <person name="Zhang S."/>
            <person name="Jiang F."/>
            <person name="Zhang X."/>
            <person name="Ren Y."/>
            <person name="Wang B."/>
            <person name="Wang S."/>
            <person name="Lu Y."/>
            <person name="Wu K."/>
            <person name="Fan W."/>
            <person name="Wang G."/>
        </authorList>
    </citation>
    <scope>NUCLEOTIDE SEQUENCE</scope>
    <source>
        <strain evidence="6">12Hb</strain>
    </source>
</reference>
<feature type="domain" description="FUZ/MON1/HPS1 first Longin" evidence="3">
    <location>
        <begin position="189"/>
        <end position="311"/>
    </location>
</feature>
<keyword evidence="7" id="KW-1185">Reference proteome</keyword>
<comment type="caution">
    <text evidence="6">The sequence shown here is derived from an EMBL/GenBank/DDBJ whole genome shotgun (WGS) entry which is preliminary data.</text>
</comment>
<organism evidence="6 7">
    <name type="scientific">Apolygus lucorum</name>
    <name type="common">Small green plant bug</name>
    <name type="synonym">Lygocoris lucorum</name>
    <dbReference type="NCBI Taxonomy" id="248454"/>
    <lineage>
        <taxon>Eukaryota</taxon>
        <taxon>Metazoa</taxon>
        <taxon>Ecdysozoa</taxon>
        <taxon>Arthropoda</taxon>
        <taxon>Hexapoda</taxon>
        <taxon>Insecta</taxon>
        <taxon>Pterygota</taxon>
        <taxon>Neoptera</taxon>
        <taxon>Paraneoptera</taxon>
        <taxon>Hemiptera</taxon>
        <taxon>Heteroptera</taxon>
        <taxon>Panheteroptera</taxon>
        <taxon>Cimicomorpha</taxon>
        <taxon>Miridae</taxon>
        <taxon>Mirini</taxon>
        <taxon>Apolygus</taxon>
    </lineage>
</organism>
<dbReference type="Pfam" id="PF19038">
    <property type="entry name" value="Fuz_longin_3"/>
    <property type="match status" value="1"/>
</dbReference>
<dbReference type="InterPro" id="IPR011012">
    <property type="entry name" value="Longin-like_dom_sf"/>
</dbReference>
<evidence type="ECO:0000259" key="5">
    <source>
        <dbReference type="Pfam" id="PF19038"/>
    </source>
</evidence>
<comment type="function">
    <text evidence="2">Plays an important role in membrane trafficking through the secretory apparatus.</text>
</comment>
<name>A0A6A4KB74_APOLU</name>
<dbReference type="PRINTS" id="PR01546">
    <property type="entry name" value="YEAST73DUF"/>
</dbReference>
<protein>
    <recommendedName>
        <fullName evidence="2">Vacuolar fusion protein MON1 homolog</fullName>
    </recommendedName>
</protein>
<dbReference type="PANTHER" id="PTHR13027">
    <property type="entry name" value="SAND PROTEIN-RELATED"/>
    <property type="match status" value="1"/>
</dbReference>
<dbReference type="GO" id="GO:0006623">
    <property type="term" value="P:protein targeting to vacuole"/>
    <property type="evidence" value="ECO:0007669"/>
    <property type="project" value="UniProtKB-UniRule"/>
</dbReference>
<dbReference type="Proteomes" id="UP000466442">
    <property type="component" value="Linkage Group LG1"/>
</dbReference>
<proteinExistence type="inferred from homology"/>
<feature type="domain" description="FUZ/MON1/HPS1 third Longin" evidence="5">
    <location>
        <begin position="483"/>
        <end position="582"/>
    </location>
</feature>
<evidence type="ECO:0000259" key="4">
    <source>
        <dbReference type="Pfam" id="PF19037"/>
    </source>
</evidence>
<dbReference type="GO" id="GO:0035658">
    <property type="term" value="C:Mon1-Ccz1 complex"/>
    <property type="evidence" value="ECO:0007669"/>
    <property type="project" value="TreeGrafter"/>
</dbReference>
<evidence type="ECO:0000256" key="2">
    <source>
        <dbReference type="RuleBase" id="RU367048"/>
    </source>
</evidence>
<dbReference type="OrthoDB" id="272411at2759"/>
<dbReference type="PANTHER" id="PTHR13027:SF7">
    <property type="entry name" value="VACUOLAR FUSION PROTEIN MON1 HOMOLOG"/>
    <property type="match status" value="1"/>
</dbReference>
<accession>A0A6A4KB74</accession>
<dbReference type="Pfam" id="PF19036">
    <property type="entry name" value="Fuz_longin_1"/>
    <property type="match status" value="1"/>
</dbReference>
<sequence length="593" mass="67230">MKICGPKLSLCGLIISVWGIIQLVSMGLFYYMNSVALLEDLPIEESYDDAKKFYADAENGYSMNAYNFVICSVWDYRIRQLLRMAGLTDGGSIFTSEFGVNSNSLQGVEDLGQTYDEGASNVADESLDSGVGESGLNDSDIRESDTVNVELMTSDLPRDILDNDLIVSDDDNDPRNLLMENEDWKAKERHVFILSSSGKPVYSRYGSEDKMVTLFGVMQALVSIIEDSDDTMESIHFGNNVIVFQRRGPLILVAVSKKRDSVVFLNNQLTYVYNQIVSVLTLMQINRIFKARQNYDLRRLLSGSERLIDHLLQFHETEPSIFVGGISCIPMPPSQRESISSAIVSTCSKIKNLVFAVLVANNRLITLVRKKRYSMSPSDLHLILNMVASSESLKTAEIWTPICLPHFNANGFLHAHVSYLTEDTQACLLLLTVDQEIFFQLSEAKMKLTERLKKNNSISVIDEVLKSPPSTWLSLHEIGVSKIRHFIYKCRKTYNVLSSPLQPPYDTPEDANKLFTKYQTTYFNMMDSNPQSQGYYQDSPEESVICLITDKYEILVAMEPLMKKQASLDLINRLIQWIQKEEDKFFLSNIPYL</sequence>
<gene>
    <name evidence="6" type="ORF">GE061_000549</name>
</gene>
<evidence type="ECO:0000313" key="7">
    <source>
        <dbReference type="Proteomes" id="UP000466442"/>
    </source>
</evidence>
<dbReference type="GO" id="GO:0032510">
    <property type="term" value="P:endosome to lysosome transport via multivesicular body sorting pathway"/>
    <property type="evidence" value="ECO:0007669"/>
    <property type="project" value="TreeGrafter"/>
</dbReference>
<dbReference type="Pfam" id="PF19037">
    <property type="entry name" value="Fuz_longin_2"/>
    <property type="match status" value="1"/>
</dbReference>
<evidence type="ECO:0000313" key="6">
    <source>
        <dbReference type="EMBL" id="KAF6216209.1"/>
    </source>
</evidence>
<dbReference type="EMBL" id="WIXP02000001">
    <property type="protein sequence ID" value="KAF6216209.1"/>
    <property type="molecule type" value="Genomic_DNA"/>
</dbReference>
<dbReference type="AlphaFoldDB" id="A0A6A4KB74"/>
<dbReference type="InterPro" id="IPR043970">
    <property type="entry name" value="FUZ/MON1/HPS1_longin_3"/>
</dbReference>
<dbReference type="SUPFAM" id="SSF64356">
    <property type="entry name" value="SNARE-like"/>
    <property type="match status" value="1"/>
</dbReference>
<comment type="similarity">
    <text evidence="1 2">Belongs to the MON1/SAND family.</text>
</comment>
<feature type="domain" description="FUZ/MON1/HPS1 second Longin" evidence="4">
    <location>
        <begin position="351"/>
        <end position="449"/>
    </location>
</feature>
<dbReference type="InterPro" id="IPR043971">
    <property type="entry name" value="FUZ/MON1/HPS1_longin_2"/>
</dbReference>